<reference evidence="12" key="1">
    <citation type="journal article" date="2019" name="Int. J. Syst. Evol. Microbiol.">
        <title>The Global Catalogue of Microorganisms (GCM) 10K type strain sequencing project: providing services to taxonomists for standard genome sequencing and annotation.</title>
        <authorList>
            <consortium name="The Broad Institute Genomics Platform"/>
            <consortium name="The Broad Institute Genome Sequencing Center for Infectious Disease"/>
            <person name="Wu L."/>
            <person name="Ma J."/>
        </authorList>
    </citation>
    <scope>NUCLEOTIDE SEQUENCE [LARGE SCALE GENOMIC DNA]</scope>
    <source>
        <strain evidence="12">JCM 18542</strain>
    </source>
</reference>
<evidence type="ECO:0000256" key="2">
    <source>
        <dbReference type="ARBA" id="ARBA00007822"/>
    </source>
</evidence>
<dbReference type="SUPFAM" id="SSF103481">
    <property type="entry name" value="Multidrug resistance efflux transporter EmrE"/>
    <property type="match status" value="1"/>
</dbReference>
<name>A0ABP9C0I2_9ACTN</name>
<keyword evidence="4" id="KW-1003">Cell membrane</keyword>
<evidence type="ECO:0000256" key="8">
    <source>
        <dbReference type="ARBA" id="ARBA00023251"/>
    </source>
</evidence>
<comment type="caution">
    <text evidence="11">The sequence shown here is derived from an EMBL/GenBank/DDBJ whole genome shotgun (WGS) entry which is preliminary data.</text>
</comment>
<evidence type="ECO:0000256" key="3">
    <source>
        <dbReference type="ARBA" id="ARBA00022448"/>
    </source>
</evidence>
<keyword evidence="8" id="KW-0046">Antibiotic resistance</keyword>
<dbReference type="InterPro" id="IPR045324">
    <property type="entry name" value="Small_multidrug_res"/>
</dbReference>
<evidence type="ECO:0000256" key="4">
    <source>
        <dbReference type="ARBA" id="ARBA00022475"/>
    </source>
</evidence>
<dbReference type="PANTHER" id="PTHR30561">
    <property type="entry name" value="SMR FAMILY PROTON-DEPENDENT DRUG EFFLUX TRANSPORTER SUGE"/>
    <property type="match status" value="1"/>
</dbReference>
<evidence type="ECO:0000256" key="10">
    <source>
        <dbReference type="SAM" id="Phobius"/>
    </source>
</evidence>
<gene>
    <name evidence="11" type="ORF">GCM10023353_01010</name>
</gene>
<dbReference type="InterPro" id="IPR037185">
    <property type="entry name" value="EmrE-like"/>
</dbReference>
<accession>A0ABP9C0I2</accession>
<dbReference type="InterPro" id="IPR000390">
    <property type="entry name" value="Small_drug/metabolite_transptr"/>
</dbReference>
<keyword evidence="6 10" id="KW-1133">Transmembrane helix</keyword>
<evidence type="ECO:0000256" key="5">
    <source>
        <dbReference type="ARBA" id="ARBA00022692"/>
    </source>
</evidence>
<dbReference type="Proteomes" id="UP001500839">
    <property type="component" value="Unassembled WGS sequence"/>
</dbReference>
<organism evidence="11 12">
    <name type="scientific">Tomitella cavernea</name>
    <dbReference type="NCBI Taxonomy" id="1387982"/>
    <lineage>
        <taxon>Bacteria</taxon>
        <taxon>Bacillati</taxon>
        <taxon>Actinomycetota</taxon>
        <taxon>Actinomycetes</taxon>
        <taxon>Mycobacteriales</taxon>
        <taxon>Tomitella</taxon>
    </lineage>
</organism>
<dbReference type="EMBL" id="BAABKQ010000001">
    <property type="protein sequence ID" value="GAA4802759.1"/>
    <property type="molecule type" value="Genomic_DNA"/>
</dbReference>
<keyword evidence="3" id="KW-0813">Transport</keyword>
<feature type="transmembrane region" description="Helical" evidence="10">
    <location>
        <begin position="27"/>
        <end position="49"/>
    </location>
</feature>
<dbReference type="Pfam" id="PF00893">
    <property type="entry name" value="Multi_Drug_Res"/>
    <property type="match status" value="1"/>
</dbReference>
<sequence length="116" mass="11802">MSRWLMLVGAIGAEVLGTMSLRAATDHAAWYALVAAGYVTAFALLSWLLRSGLPIGVVYGIWGASGVALTAMLATVIFGETLSAAAIAGIALIIIGVVLVETGSPGSDRDATELVP</sequence>
<proteinExistence type="inferred from homology"/>
<evidence type="ECO:0000256" key="9">
    <source>
        <dbReference type="RuleBase" id="RU003942"/>
    </source>
</evidence>
<evidence type="ECO:0000313" key="12">
    <source>
        <dbReference type="Proteomes" id="UP001500839"/>
    </source>
</evidence>
<dbReference type="Gene3D" id="1.10.3730.20">
    <property type="match status" value="1"/>
</dbReference>
<evidence type="ECO:0000256" key="7">
    <source>
        <dbReference type="ARBA" id="ARBA00023136"/>
    </source>
</evidence>
<evidence type="ECO:0000256" key="6">
    <source>
        <dbReference type="ARBA" id="ARBA00022989"/>
    </source>
</evidence>
<keyword evidence="5 9" id="KW-0812">Transmembrane</keyword>
<evidence type="ECO:0000313" key="11">
    <source>
        <dbReference type="EMBL" id="GAA4802759.1"/>
    </source>
</evidence>
<comment type="subcellular location">
    <subcellularLocation>
        <location evidence="1 9">Cell membrane</location>
        <topology evidence="1 9">Multi-pass membrane protein</topology>
    </subcellularLocation>
</comment>
<comment type="similarity">
    <text evidence="2">Belongs to the drug/metabolite transporter (DMT) superfamily. Small multidrug resistance (SMR) (TC 2.A.7.1) family. Mmr subfamily.</text>
</comment>
<feature type="transmembrane region" description="Helical" evidence="10">
    <location>
        <begin position="56"/>
        <end position="78"/>
    </location>
</feature>
<keyword evidence="7 10" id="KW-0472">Membrane</keyword>
<feature type="transmembrane region" description="Helical" evidence="10">
    <location>
        <begin position="84"/>
        <end position="100"/>
    </location>
</feature>
<evidence type="ECO:0000256" key="1">
    <source>
        <dbReference type="ARBA" id="ARBA00004651"/>
    </source>
</evidence>
<keyword evidence="12" id="KW-1185">Reference proteome</keyword>
<dbReference type="PANTHER" id="PTHR30561:SF1">
    <property type="entry name" value="MULTIDRUG TRANSPORTER EMRE"/>
    <property type="match status" value="1"/>
</dbReference>
<dbReference type="RefSeq" id="WP_200171265.1">
    <property type="nucleotide sequence ID" value="NZ_BAABKQ010000001.1"/>
</dbReference>
<protein>
    <submittedName>
        <fullName evidence="11">Multidrug efflux SMR transporter</fullName>
    </submittedName>
</protein>